<keyword evidence="2" id="KW-1185">Reference proteome</keyword>
<evidence type="ECO:0000313" key="1">
    <source>
        <dbReference type="EMBL" id="TRO80646.1"/>
    </source>
</evidence>
<dbReference type="Pfam" id="PF11225">
    <property type="entry name" value="DUF3024"/>
    <property type="match status" value="1"/>
</dbReference>
<proteinExistence type="predicted"/>
<accession>A0A550JBM3</accession>
<gene>
    <name evidence="1" type="ORF">FL622_11210</name>
</gene>
<organism evidence="1 2">
    <name type="scientific">Trichloromonas acetexigens</name>
    <dbReference type="NCBI Taxonomy" id="38815"/>
    <lineage>
        <taxon>Bacteria</taxon>
        <taxon>Pseudomonadati</taxon>
        <taxon>Thermodesulfobacteriota</taxon>
        <taxon>Desulfuromonadia</taxon>
        <taxon>Desulfuromonadales</taxon>
        <taxon>Trichloromonadaceae</taxon>
        <taxon>Trichloromonas</taxon>
    </lineage>
</organism>
<dbReference type="InterPro" id="IPR021388">
    <property type="entry name" value="DUF3024"/>
</dbReference>
<sequence length="115" mass="13624">MELPELLRKSADKLLTNFCATHPSSEQHGHSRLIYRLSGSRATLIEEQYCCPGCRQRTVRPVAQFRYHRELTQWSLHYYQGERRAWAFYLNCGPSLDLAKILRHVDADPLRMFWE</sequence>
<evidence type="ECO:0000313" key="2">
    <source>
        <dbReference type="Proteomes" id="UP000317155"/>
    </source>
</evidence>
<comment type="caution">
    <text evidence="1">The sequence shown here is derived from an EMBL/GenBank/DDBJ whole genome shotgun (WGS) entry which is preliminary data.</text>
</comment>
<name>A0A550JBM3_9BACT</name>
<dbReference type="OrthoDB" id="5405570at2"/>
<dbReference type="EMBL" id="VJVV01000007">
    <property type="protein sequence ID" value="TRO80646.1"/>
    <property type="molecule type" value="Genomic_DNA"/>
</dbReference>
<protein>
    <submittedName>
        <fullName evidence="1">DUF3024 domain-containing protein</fullName>
    </submittedName>
</protein>
<dbReference type="RefSeq" id="WP_092058307.1">
    <property type="nucleotide sequence ID" value="NZ_FOJJ01000039.1"/>
</dbReference>
<dbReference type="AlphaFoldDB" id="A0A550JBM3"/>
<reference evidence="1 2" key="1">
    <citation type="submission" date="2019-07" db="EMBL/GenBank/DDBJ databases">
        <title>Insights of Desulfuromonas acetexigens electromicrobiology.</title>
        <authorList>
            <person name="Katuri K."/>
            <person name="Sapireddy V."/>
            <person name="Shaw D.R."/>
            <person name="Saikaly P."/>
        </authorList>
    </citation>
    <scope>NUCLEOTIDE SEQUENCE [LARGE SCALE GENOMIC DNA]</scope>
    <source>
        <strain evidence="1 2">2873</strain>
    </source>
</reference>
<dbReference type="Proteomes" id="UP000317155">
    <property type="component" value="Unassembled WGS sequence"/>
</dbReference>